<dbReference type="KEGG" id="yti:FNA67_10065"/>
<name>A0A5B9DMB6_9HYPH</name>
<dbReference type="AlphaFoldDB" id="A0A5B9DMB6"/>
<dbReference type="EC" id="2.7.7.41" evidence="6 18"/>
<dbReference type="GO" id="GO:0016024">
    <property type="term" value="P:CDP-diacylglycerol biosynthetic process"/>
    <property type="evidence" value="ECO:0007669"/>
    <property type="project" value="UniProtKB-UniPathway"/>
</dbReference>
<keyword evidence="14" id="KW-0443">Lipid metabolism</keyword>
<evidence type="ECO:0000256" key="5">
    <source>
        <dbReference type="ARBA" id="ARBA00010185"/>
    </source>
</evidence>
<evidence type="ECO:0000256" key="17">
    <source>
        <dbReference type="ARBA" id="ARBA00023264"/>
    </source>
</evidence>
<evidence type="ECO:0000313" key="20">
    <source>
        <dbReference type="EMBL" id="QEE20491.1"/>
    </source>
</evidence>
<reference evidence="20 21" key="1">
    <citation type="journal article" date="2015" name="Int. J. Syst. Evol. Microbiol.">
        <title>Youhaiella tibetensis gen. nov., sp. nov., isolated from subsurface sediment.</title>
        <authorList>
            <person name="Wang Y.X."/>
            <person name="Huang F.Q."/>
            <person name="Nogi Y."/>
            <person name="Pang S.J."/>
            <person name="Wang P.K."/>
            <person name="Lv J."/>
        </authorList>
    </citation>
    <scope>NUCLEOTIDE SEQUENCE [LARGE SCALE GENOMIC DNA]</scope>
    <source>
        <strain evidence="21">fig4</strain>
    </source>
</reference>
<feature type="transmembrane region" description="Helical" evidence="19">
    <location>
        <begin position="124"/>
        <end position="142"/>
    </location>
</feature>
<dbReference type="GO" id="GO:0005886">
    <property type="term" value="C:plasma membrane"/>
    <property type="evidence" value="ECO:0007669"/>
    <property type="project" value="UniProtKB-SubCell"/>
</dbReference>
<evidence type="ECO:0000256" key="15">
    <source>
        <dbReference type="ARBA" id="ARBA00023136"/>
    </source>
</evidence>
<organism evidence="20 21">
    <name type="scientific">Paradevosia tibetensis</name>
    <dbReference type="NCBI Taxonomy" id="1447062"/>
    <lineage>
        <taxon>Bacteria</taxon>
        <taxon>Pseudomonadati</taxon>
        <taxon>Pseudomonadota</taxon>
        <taxon>Alphaproteobacteria</taxon>
        <taxon>Hyphomicrobiales</taxon>
        <taxon>Devosiaceae</taxon>
        <taxon>Paradevosia</taxon>
    </lineage>
</organism>
<comment type="pathway">
    <text evidence="4">Lipid metabolism.</text>
</comment>
<dbReference type="Proteomes" id="UP000321062">
    <property type="component" value="Chromosome"/>
</dbReference>
<comment type="pathway">
    <text evidence="3 18">Phospholipid metabolism; CDP-diacylglycerol biosynthesis; CDP-diacylglycerol from sn-glycerol 3-phosphate: step 3/3.</text>
</comment>
<feature type="transmembrane region" description="Helical" evidence="19">
    <location>
        <begin position="212"/>
        <end position="232"/>
    </location>
</feature>
<feature type="transmembrane region" description="Helical" evidence="19">
    <location>
        <begin position="58"/>
        <end position="88"/>
    </location>
</feature>
<evidence type="ECO:0000256" key="8">
    <source>
        <dbReference type="ARBA" id="ARBA00022475"/>
    </source>
</evidence>
<evidence type="ECO:0000256" key="4">
    <source>
        <dbReference type="ARBA" id="ARBA00005189"/>
    </source>
</evidence>
<evidence type="ECO:0000256" key="18">
    <source>
        <dbReference type="RuleBase" id="RU003938"/>
    </source>
</evidence>
<feature type="transmembrane region" description="Helical" evidence="19">
    <location>
        <begin position="100"/>
        <end position="118"/>
    </location>
</feature>
<keyword evidence="15 19" id="KW-0472">Membrane</keyword>
<keyword evidence="16" id="KW-0594">Phospholipid biosynthesis</keyword>
<evidence type="ECO:0000256" key="10">
    <source>
        <dbReference type="ARBA" id="ARBA00022679"/>
    </source>
</evidence>
<dbReference type="UniPathway" id="UPA00557">
    <property type="reaction ID" value="UER00614"/>
</dbReference>
<dbReference type="OrthoDB" id="9799199at2"/>
<accession>A0A5B9DMB6</accession>
<feature type="transmembrane region" description="Helical" evidence="19">
    <location>
        <begin position="238"/>
        <end position="257"/>
    </location>
</feature>
<evidence type="ECO:0000256" key="1">
    <source>
        <dbReference type="ARBA" id="ARBA00001698"/>
    </source>
</evidence>
<comment type="catalytic activity">
    <reaction evidence="1 18">
        <text>a 1,2-diacyl-sn-glycero-3-phosphate + CTP + H(+) = a CDP-1,2-diacyl-sn-glycerol + diphosphate</text>
        <dbReference type="Rhea" id="RHEA:16229"/>
        <dbReference type="ChEBI" id="CHEBI:15378"/>
        <dbReference type="ChEBI" id="CHEBI:33019"/>
        <dbReference type="ChEBI" id="CHEBI:37563"/>
        <dbReference type="ChEBI" id="CHEBI:58332"/>
        <dbReference type="ChEBI" id="CHEBI:58608"/>
        <dbReference type="EC" id="2.7.7.41"/>
    </reaction>
</comment>
<evidence type="ECO:0000256" key="19">
    <source>
        <dbReference type="SAM" id="Phobius"/>
    </source>
</evidence>
<sequence>MAGFRRNHVPAGAGRICGPREAVRRDRGYHLSSQGDPGSESSASRRSWSDLGPRLGSAFVLLPLTALSLYLGGYIFAFIVGLVFAGAYREWEQMVARAPISIPGAITVVLVAISGLIYPAFGLPGSTLVIVLAIAIAVLFGGEGRLWRAAGLGFFGLVIVAVIAMRGDSWDGVLAGVFLAVTVWMTDSAAFFTGRQIGGEKLAPIISPSKTWSGALGGLALGATSGFIVWLFVTDSPWWIGAIFAVTISILGQIGDLTESAIKRNFRIKDSGDIIPGHGGLMDRLDSLTFGVIFVLVVGLLHSGLDNIAGGFLHW</sequence>
<comment type="similarity">
    <text evidence="5 18">Belongs to the CDS family.</text>
</comment>
<protein>
    <recommendedName>
        <fullName evidence="7 18">Phosphatidate cytidylyltransferase</fullName>
        <ecNumber evidence="6 18">2.7.7.41</ecNumber>
    </recommendedName>
</protein>
<keyword evidence="13 19" id="KW-1133">Transmembrane helix</keyword>
<keyword evidence="8" id="KW-1003">Cell membrane</keyword>
<comment type="subcellular location">
    <subcellularLocation>
        <location evidence="2">Cell membrane</location>
        <topology evidence="2">Multi-pass membrane protein</topology>
    </subcellularLocation>
</comment>
<feature type="transmembrane region" description="Helical" evidence="19">
    <location>
        <begin position="149"/>
        <end position="167"/>
    </location>
</feature>
<gene>
    <name evidence="20" type="ORF">FNA67_10065</name>
</gene>
<evidence type="ECO:0000256" key="11">
    <source>
        <dbReference type="ARBA" id="ARBA00022692"/>
    </source>
</evidence>
<keyword evidence="11 18" id="KW-0812">Transmembrane</keyword>
<keyword evidence="10 18" id="KW-0808">Transferase</keyword>
<dbReference type="Pfam" id="PF01148">
    <property type="entry name" value="CTP_transf_1"/>
    <property type="match status" value="1"/>
</dbReference>
<feature type="transmembrane region" description="Helical" evidence="19">
    <location>
        <begin position="288"/>
        <end position="305"/>
    </location>
</feature>
<evidence type="ECO:0000256" key="13">
    <source>
        <dbReference type="ARBA" id="ARBA00022989"/>
    </source>
</evidence>
<evidence type="ECO:0000256" key="6">
    <source>
        <dbReference type="ARBA" id="ARBA00012487"/>
    </source>
</evidence>
<evidence type="ECO:0000256" key="14">
    <source>
        <dbReference type="ARBA" id="ARBA00023098"/>
    </source>
</evidence>
<feature type="transmembrane region" description="Helical" evidence="19">
    <location>
        <begin position="173"/>
        <end position="192"/>
    </location>
</feature>
<keyword evidence="9" id="KW-0444">Lipid biosynthesis</keyword>
<evidence type="ECO:0000256" key="9">
    <source>
        <dbReference type="ARBA" id="ARBA00022516"/>
    </source>
</evidence>
<evidence type="ECO:0000313" key="21">
    <source>
        <dbReference type="Proteomes" id="UP000321062"/>
    </source>
</evidence>
<evidence type="ECO:0000256" key="12">
    <source>
        <dbReference type="ARBA" id="ARBA00022695"/>
    </source>
</evidence>
<dbReference type="GO" id="GO:0004605">
    <property type="term" value="F:phosphatidate cytidylyltransferase activity"/>
    <property type="evidence" value="ECO:0007669"/>
    <property type="project" value="UniProtKB-EC"/>
</dbReference>
<keyword evidence="17" id="KW-1208">Phospholipid metabolism</keyword>
<evidence type="ECO:0000256" key="3">
    <source>
        <dbReference type="ARBA" id="ARBA00005119"/>
    </source>
</evidence>
<dbReference type="InterPro" id="IPR000374">
    <property type="entry name" value="PC_trans"/>
</dbReference>
<dbReference type="EMBL" id="CP041690">
    <property type="protein sequence ID" value="QEE20491.1"/>
    <property type="molecule type" value="Genomic_DNA"/>
</dbReference>
<proteinExistence type="inferred from homology"/>
<keyword evidence="12 18" id="KW-0548">Nucleotidyltransferase</keyword>
<evidence type="ECO:0000256" key="2">
    <source>
        <dbReference type="ARBA" id="ARBA00004651"/>
    </source>
</evidence>
<dbReference type="PANTHER" id="PTHR46382:SF1">
    <property type="entry name" value="PHOSPHATIDATE CYTIDYLYLTRANSFERASE"/>
    <property type="match status" value="1"/>
</dbReference>
<evidence type="ECO:0000256" key="16">
    <source>
        <dbReference type="ARBA" id="ARBA00023209"/>
    </source>
</evidence>
<evidence type="ECO:0000256" key="7">
    <source>
        <dbReference type="ARBA" id="ARBA00019373"/>
    </source>
</evidence>
<dbReference type="PROSITE" id="PS01315">
    <property type="entry name" value="CDS"/>
    <property type="match status" value="1"/>
</dbReference>
<keyword evidence="21" id="KW-1185">Reference proteome</keyword>
<dbReference type="PANTHER" id="PTHR46382">
    <property type="entry name" value="PHOSPHATIDATE CYTIDYLYLTRANSFERASE"/>
    <property type="match status" value="1"/>
</dbReference>